<dbReference type="Proteomes" id="UP000324748">
    <property type="component" value="Unassembled WGS sequence"/>
</dbReference>
<protein>
    <submittedName>
        <fullName evidence="3">Uncharacterized protein</fullName>
    </submittedName>
</protein>
<dbReference type="OrthoDB" id="10590621at2759"/>
<comment type="caution">
    <text evidence="3">The sequence shown here is derived from an EMBL/GenBank/DDBJ whole genome shotgun (WGS) entry which is preliminary data.</text>
</comment>
<dbReference type="EMBL" id="VSWC01000119">
    <property type="protein sequence ID" value="KAA1082987.1"/>
    <property type="molecule type" value="Genomic_DNA"/>
</dbReference>
<dbReference type="Proteomes" id="UP000325313">
    <property type="component" value="Unassembled WGS sequence"/>
</dbReference>
<sequence length="135" mass="15077">MRGIQWSNSHIFNLKNGGVVLKGTGSCWKSNSRDRGSTPKRTRTQQIANAAVFDQEQHTNVTEPGTEPDNSTNPNRSSLLDRLSSPIASAEFNKNSLSEQIDKPPATDTYNNQNSRPYPERNKEASAYWLAQQNL</sequence>
<evidence type="ECO:0000313" key="2">
    <source>
        <dbReference type="EMBL" id="KAA1082987.1"/>
    </source>
</evidence>
<dbReference type="EMBL" id="VDEP01000205">
    <property type="protein sequence ID" value="KAA1124081.1"/>
    <property type="molecule type" value="Genomic_DNA"/>
</dbReference>
<accession>A0A5B0RE36</accession>
<keyword evidence="4" id="KW-1185">Reference proteome</keyword>
<feature type="region of interest" description="Disordered" evidence="1">
    <location>
        <begin position="25"/>
        <end position="44"/>
    </location>
</feature>
<organism evidence="3 5">
    <name type="scientific">Puccinia graminis f. sp. tritici</name>
    <dbReference type="NCBI Taxonomy" id="56615"/>
    <lineage>
        <taxon>Eukaryota</taxon>
        <taxon>Fungi</taxon>
        <taxon>Dikarya</taxon>
        <taxon>Basidiomycota</taxon>
        <taxon>Pucciniomycotina</taxon>
        <taxon>Pucciniomycetes</taxon>
        <taxon>Pucciniales</taxon>
        <taxon>Pucciniaceae</taxon>
        <taxon>Puccinia</taxon>
    </lineage>
</organism>
<feature type="region of interest" description="Disordered" evidence="1">
    <location>
        <begin position="49"/>
        <end position="126"/>
    </location>
</feature>
<dbReference type="AlphaFoldDB" id="A0A5B0RE36"/>
<evidence type="ECO:0000313" key="5">
    <source>
        <dbReference type="Proteomes" id="UP000325313"/>
    </source>
</evidence>
<proteinExistence type="predicted"/>
<evidence type="ECO:0000313" key="4">
    <source>
        <dbReference type="Proteomes" id="UP000324748"/>
    </source>
</evidence>
<reference evidence="4 5" key="1">
    <citation type="submission" date="2019-05" db="EMBL/GenBank/DDBJ databases">
        <title>Emergence of the Ug99 lineage of the wheat stem rust pathogen through somatic hybridization.</title>
        <authorList>
            <person name="Li F."/>
            <person name="Upadhyaya N.M."/>
            <person name="Sperschneider J."/>
            <person name="Matny O."/>
            <person name="Nguyen-Phuc H."/>
            <person name="Mago R."/>
            <person name="Raley C."/>
            <person name="Miller M.E."/>
            <person name="Silverstein K.A.T."/>
            <person name="Henningsen E."/>
            <person name="Hirsch C.D."/>
            <person name="Visser B."/>
            <person name="Pretorius Z.A."/>
            <person name="Steffenson B.J."/>
            <person name="Schwessinger B."/>
            <person name="Dodds P.N."/>
            <person name="Figueroa M."/>
        </authorList>
    </citation>
    <scope>NUCLEOTIDE SEQUENCE [LARGE SCALE GENOMIC DNA]</scope>
    <source>
        <strain evidence="2">21-0</strain>
        <strain evidence="3 5">Ug99</strain>
    </source>
</reference>
<feature type="compositionally biased region" description="Polar residues" evidence="1">
    <location>
        <begin position="58"/>
        <end position="78"/>
    </location>
</feature>
<evidence type="ECO:0000256" key="1">
    <source>
        <dbReference type="SAM" id="MobiDB-lite"/>
    </source>
</evidence>
<gene>
    <name evidence="2" type="ORF">PGT21_022085</name>
    <name evidence="3" type="ORF">PGTUg99_026121</name>
</gene>
<name>A0A5B0RE36_PUCGR</name>
<evidence type="ECO:0000313" key="3">
    <source>
        <dbReference type="EMBL" id="KAA1124081.1"/>
    </source>
</evidence>